<evidence type="ECO:0000256" key="2">
    <source>
        <dbReference type="ARBA" id="ARBA00022692"/>
    </source>
</evidence>
<keyword evidence="2 5" id="KW-0812">Transmembrane</keyword>
<evidence type="ECO:0000259" key="6">
    <source>
        <dbReference type="Pfam" id="PF04357"/>
    </source>
</evidence>
<dbReference type="Pfam" id="PF04357">
    <property type="entry name" value="TamB"/>
    <property type="match status" value="1"/>
</dbReference>
<evidence type="ECO:0000313" key="8">
    <source>
        <dbReference type="Proteomes" id="UP000199561"/>
    </source>
</evidence>
<keyword evidence="4 5" id="KW-0472">Membrane</keyword>
<name>A0A1I4QM20_9PROT</name>
<sequence length="1286" mass="138794">MKEYDTDTNNQGQKEKRKRPWFLYTLFSLILVLIASSIWLATSNAGLRFLLSMASRLSGESVQFEQINGSLRALTIQKMRYASEDLRLTIDDLELQWQPQRLFSSRLEINALTIGAIEMHSAPSTEPATLPESLRLPLTISLQQVDIGSIQMFTLGHDTPDVMIAHLTARLKSDEHQHQLQEIKAKLPFGMLQGSARLGPDRPFNLSLRASLDRLHTSSVAAPEGMVSIVLDGNLEEIQGKIAGTSAGAKGSGTFIARPFATMPLAALHLSIDELNPQTFLADLPKADLSIATALTEAVTGKLAGSVIIKNKLPQPLDQKGLPVTEIRAHPAITMEEIQLDELLLQLTDQASITGHIAWHIAHATGTAKIKVNQVNPAALDTRLQPAKISGNIQLTGDIGTQYGMISLRDGALSLETSLTRTDAMINLEKLSLRHAASALTGQGRLNWDDAQSFHFEGKLSQFNLATLVQAPPSNLNATVTLSGKLSPSIEGKLGFAIAKSHFARQPVAGKGQLTFDATRRIKSDIHLQIGSNRFDTKGAFGIKGDRLIVNIVAPALAQLGMGIEGDIKAQLTLADTFDSPRLLIESSAKRLVLGENHQLSKLKINGDLHETATTLAIQAANYRSATDDYLKNPTVTLTGNLARHTLGIESGLPQDAHLSFQTTGKLTFSREKPQDFGWNGTIQKLSVTGGMPTHLVNQPALHISQHRIALESTQIAIAEGEISLLETIWTPRQWSSRGTLSEITLRPNEKPPQNIEPLQMGGEWNITAGKQLTGHIHIERKKGDWTLFLEGNPVQLGLQRLQFDARALDDNLTVEIIIQGNRIGETIASGVLPLISKEGGWQIAQDRPLSGKMNIHIADLSWIGPVVDSNLKSNGQLSLQARASGTFDQPRLDGTIQGDALGIALLDEGIHLENGALSIAFDQATLQINTLTFDAPHEPPPKDRLLSKIELPKKTGQLKVTGAIDYQDRRSHANIEIDHLPLSQQANRWIIASGDGQISLNDQQLTIGGKITADAGFILQPEAGRPQLADDVVIIGQTPPPEDAEKLLVNLDAALDLGEHFYLRASGLEGRLAGQLHLSSQPGQALHAVGTITARDTSFNAYGQSLKVQRGIVSFDGPLDDPGLNVLAVRNNLPVKAGVEVTGSVRNPIIRLVSTPDVPDAEKLSWIVLGRAPDASGMDTSLLLTAASSILGGQSGGGIMDQIGGALGVDEFSIRQQGTGDPLTSQIGTVGKRLSSRAYLSYERGLTTTATGITKLTYSLTSNISVVTRAGEDNAVDIFYTFQLD</sequence>
<protein>
    <submittedName>
        <fullName evidence="7">Autotransporter secretion inner membrane protein TamB</fullName>
    </submittedName>
</protein>
<dbReference type="GO" id="GO:0097347">
    <property type="term" value="C:TAM protein secretion complex"/>
    <property type="evidence" value="ECO:0007669"/>
    <property type="project" value="TreeGrafter"/>
</dbReference>
<dbReference type="GO" id="GO:0009306">
    <property type="term" value="P:protein secretion"/>
    <property type="evidence" value="ECO:0007669"/>
    <property type="project" value="InterPro"/>
</dbReference>
<proteinExistence type="predicted"/>
<keyword evidence="3 5" id="KW-1133">Transmembrane helix</keyword>
<evidence type="ECO:0000313" key="7">
    <source>
        <dbReference type="EMBL" id="SFM40703.1"/>
    </source>
</evidence>
<keyword evidence="8" id="KW-1185">Reference proteome</keyword>
<dbReference type="STRING" id="52442.SAMN05421880_11565"/>
<dbReference type="RefSeq" id="WP_090669117.1">
    <property type="nucleotide sequence ID" value="NZ_FOUF01000015.1"/>
</dbReference>
<dbReference type="PANTHER" id="PTHR36985:SF1">
    <property type="entry name" value="TRANSLOCATION AND ASSEMBLY MODULE SUBUNIT TAMB"/>
    <property type="match status" value="1"/>
</dbReference>
<dbReference type="InterPro" id="IPR007452">
    <property type="entry name" value="TamB_C"/>
</dbReference>
<comment type="subcellular location">
    <subcellularLocation>
        <location evidence="1">Membrane</location>
        <topology evidence="1">Single-pass membrane protein</topology>
    </subcellularLocation>
</comment>
<gene>
    <name evidence="7" type="ORF">SAMN05421880_11565</name>
</gene>
<reference evidence="7 8" key="1">
    <citation type="submission" date="2016-10" db="EMBL/GenBank/DDBJ databases">
        <authorList>
            <person name="de Groot N.N."/>
        </authorList>
    </citation>
    <scope>NUCLEOTIDE SEQUENCE [LARGE SCALE GENOMIC DNA]</scope>
    <source>
        <strain evidence="7 8">Nm146</strain>
    </source>
</reference>
<dbReference type="GO" id="GO:0005886">
    <property type="term" value="C:plasma membrane"/>
    <property type="evidence" value="ECO:0007669"/>
    <property type="project" value="InterPro"/>
</dbReference>
<feature type="domain" description="Translocation and assembly module TamB C-terminal" evidence="6">
    <location>
        <begin position="955"/>
        <end position="1283"/>
    </location>
</feature>
<dbReference type="PANTHER" id="PTHR36985">
    <property type="entry name" value="TRANSLOCATION AND ASSEMBLY MODULE SUBUNIT TAMB"/>
    <property type="match status" value="1"/>
</dbReference>
<accession>A0A1I4QM20</accession>
<feature type="transmembrane region" description="Helical" evidence="5">
    <location>
        <begin position="21"/>
        <end position="41"/>
    </location>
</feature>
<organism evidence="7 8">
    <name type="scientific">Nitrosomonas nitrosa</name>
    <dbReference type="NCBI Taxonomy" id="52442"/>
    <lineage>
        <taxon>Bacteria</taxon>
        <taxon>Pseudomonadati</taxon>
        <taxon>Pseudomonadota</taxon>
        <taxon>Betaproteobacteria</taxon>
        <taxon>Nitrosomonadales</taxon>
        <taxon>Nitrosomonadaceae</taxon>
        <taxon>Nitrosomonas</taxon>
    </lineage>
</organism>
<evidence type="ECO:0000256" key="5">
    <source>
        <dbReference type="SAM" id="Phobius"/>
    </source>
</evidence>
<dbReference type="Proteomes" id="UP000199561">
    <property type="component" value="Unassembled WGS sequence"/>
</dbReference>
<evidence type="ECO:0000256" key="1">
    <source>
        <dbReference type="ARBA" id="ARBA00004167"/>
    </source>
</evidence>
<dbReference type="EMBL" id="FOUF01000015">
    <property type="protein sequence ID" value="SFM40703.1"/>
    <property type="molecule type" value="Genomic_DNA"/>
</dbReference>
<evidence type="ECO:0000256" key="3">
    <source>
        <dbReference type="ARBA" id="ARBA00022989"/>
    </source>
</evidence>
<evidence type="ECO:0000256" key="4">
    <source>
        <dbReference type="ARBA" id="ARBA00023136"/>
    </source>
</evidence>